<feature type="transmembrane region" description="Helical" evidence="8">
    <location>
        <begin position="235"/>
        <end position="256"/>
    </location>
</feature>
<evidence type="ECO:0000256" key="8">
    <source>
        <dbReference type="SAM" id="Phobius"/>
    </source>
</evidence>
<name>A0A445CSD4_ARAHY</name>
<dbReference type="AlphaFoldDB" id="A0A445CSD4"/>
<keyword evidence="7" id="KW-0539">Nucleus</keyword>
<dbReference type="PANTHER" id="PTHR31587:SF3">
    <property type="entry name" value="EXPRESSED PROTEIN"/>
    <property type="match status" value="1"/>
</dbReference>
<keyword evidence="3 8" id="KW-0812">Transmembrane</keyword>
<comment type="similarity">
    <text evidence="2">Belongs to the NEMP family.</text>
</comment>
<dbReference type="Proteomes" id="UP000289738">
    <property type="component" value="Chromosome A06"/>
</dbReference>
<dbReference type="EMBL" id="SDMP01000006">
    <property type="protein sequence ID" value="RYR53828.1"/>
    <property type="molecule type" value="Genomic_DNA"/>
</dbReference>
<evidence type="ECO:0000313" key="10">
    <source>
        <dbReference type="EMBL" id="RYR53828.1"/>
    </source>
</evidence>
<feature type="transmembrane region" description="Helical" evidence="8">
    <location>
        <begin position="85"/>
        <end position="102"/>
    </location>
</feature>
<dbReference type="PANTHER" id="PTHR31587">
    <property type="entry name" value="TRANSMEMBRANE PROTEIN (DUF2215)"/>
    <property type="match status" value="1"/>
</dbReference>
<evidence type="ECO:0000256" key="6">
    <source>
        <dbReference type="ARBA" id="ARBA00023136"/>
    </source>
</evidence>
<sequence length="900" mass="99865">MMTWFYSASAAATLLVFFSPSLVDLDHHKPPQLPVCFCGLIVEGFWELMMKRIRVKAGFVLWGRRDGYSTPKSKGTTRKYIRTKLLFILLVILFLYFPFLCCEESKDTTNAGVSIERPVLEVTPAPLSGHSATYGVDVQNTLRCARVAIYGISRLNLLSYASSFHISVAPSAAIPERLHSQVQVCLHRDNSLGWCECQKDEWKSVSKGVWSADMSPYDKRYADVRINGQTSVSNLCLISLVLGLALLLAPIISSWVPCCHSSSMAIVIFPVIIILLFQVAIVVILSIILAGAALGDRIVRKFVFPKQDGTKHAGVAKFVILKWGMRIIGSAFIFQSTTDPPLANGALVSFAAAYLIIKHEGSVNGNPPQQWNRGTDGSDSFMEGHVYSSTFYNNRKRLTENERVESTRKFTDQALAELIASPAFSAWFIANADRIRVDPHEPAKNVNKLRALKELSSMAMAYWRRVINLSMSKTNTLIGIITDHAIWSGGDYNLHSSDSLHLAIKMRWFFFSAAVAAVAILLLFLICPSFVARDHQNPPPLPGVSIERPVLPVTPSPLSGHSATYDGGVQNTLRCARVPVYGISRLNLLSYASSFHISVAHSAAISEKLHSQTHVCLHRDISLGLCECQKDEWESVQKGIWSAVMSPYETRYVDVRINGQIPDSVTIALEEDLQDWSLTSLLLGLALLFAPIITSRVPFCHSSSLVTVIFPVIVAIFVILSIILAGAALVYSVVRRFVFSEQDGTKAAGVARFVILKWEMRIIGSTFIFQSTIDPPLAKGTLASFAVVYIVVKCLSVWNEGSVNGRTADTDEFTRGYFSTYHNLGNREMFTENQWVESTQRYTEQALADLMASPAFIAWLTESTGRIRVDPHEPAKNVSRLGALRNLLPWPWPFQEDSEI</sequence>
<evidence type="ECO:0000313" key="11">
    <source>
        <dbReference type="Proteomes" id="UP000289738"/>
    </source>
</evidence>
<feature type="transmembrane region" description="Helical" evidence="8">
    <location>
        <begin position="705"/>
        <end position="731"/>
    </location>
</feature>
<accession>A0A445CSD4</accession>
<keyword evidence="6 8" id="KW-0472">Membrane</keyword>
<evidence type="ECO:0000256" key="1">
    <source>
        <dbReference type="ARBA" id="ARBA00004575"/>
    </source>
</evidence>
<feature type="transmembrane region" description="Helical" evidence="8">
    <location>
        <begin position="268"/>
        <end position="294"/>
    </location>
</feature>
<reference evidence="10 11" key="1">
    <citation type="submission" date="2019-01" db="EMBL/GenBank/DDBJ databases">
        <title>Sequencing of cultivated peanut Arachis hypogaea provides insights into genome evolution and oil improvement.</title>
        <authorList>
            <person name="Chen X."/>
        </authorList>
    </citation>
    <scope>NUCLEOTIDE SEQUENCE [LARGE SCALE GENOMIC DNA]</scope>
    <source>
        <strain evidence="11">cv. Fuhuasheng</strain>
        <tissue evidence="10">Leaves</tissue>
    </source>
</reference>
<keyword evidence="11" id="KW-1185">Reference proteome</keyword>
<dbReference type="Pfam" id="PF10225">
    <property type="entry name" value="NEMP"/>
    <property type="match status" value="2"/>
</dbReference>
<comment type="caution">
    <text evidence="10">The sequence shown here is derived from an EMBL/GenBank/DDBJ whole genome shotgun (WGS) entry which is preliminary data.</text>
</comment>
<evidence type="ECO:0000256" key="7">
    <source>
        <dbReference type="ARBA" id="ARBA00023242"/>
    </source>
</evidence>
<feature type="signal peptide" evidence="9">
    <location>
        <begin position="1"/>
        <end position="23"/>
    </location>
</feature>
<evidence type="ECO:0000256" key="5">
    <source>
        <dbReference type="ARBA" id="ARBA00022989"/>
    </source>
</evidence>
<proteinExistence type="inferred from homology"/>
<gene>
    <name evidence="10" type="ORF">Ahy_A06g029074</name>
</gene>
<feature type="transmembrane region" description="Helical" evidence="8">
    <location>
        <begin position="508"/>
        <end position="531"/>
    </location>
</feature>
<evidence type="ECO:0000256" key="3">
    <source>
        <dbReference type="ARBA" id="ARBA00022692"/>
    </source>
</evidence>
<dbReference type="InterPro" id="IPR019358">
    <property type="entry name" value="NEMP_fam"/>
</dbReference>
<evidence type="ECO:0000256" key="2">
    <source>
        <dbReference type="ARBA" id="ARBA00005748"/>
    </source>
</evidence>
<organism evidence="10 11">
    <name type="scientific">Arachis hypogaea</name>
    <name type="common">Peanut</name>
    <dbReference type="NCBI Taxonomy" id="3818"/>
    <lineage>
        <taxon>Eukaryota</taxon>
        <taxon>Viridiplantae</taxon>
        <taxon>Streptophyta</taxon>
        <taxon>Embryophyta</taxon>
        <taxon>Tracheophyta</taxon>
        <taxon>Spermatophyta</taxon>
        <taxon>Magnoliopsida</taxon>
        <taxon>eudicotyledons</taxon>
        <taxon>Gunneridae</taxon>
        <taxon>Pentapetalae</taxon>
        <taxon>rosids</taxon>
        <taxon>fabids</taxon>
        <taxon>Fabales</taxon>
        <taxon>Fabaceae</taxon>
        <taxon>Papilionoideae</taxon>
        <taxon>50 kb inversion clade</taxon>
        <taxon>dalbergioids sensu lato</taxon>
        <taxon>Dalbergieae</taxon>
        <taxon>Pterocarpus clade</taxon>
        <taxon>Arachis</taxon>
    </lineage>
</organism>
<keyword evidence="4 9" id="KW-0732">Signal</keyword>
<evidence type="ECO:0000256" key="4">
    <source>
        <dbReference type="ARBA" id="ARBA00022729"/>
    </source>
</evidence>
<feature type="transmembrane region" description="Helical" evidence="8">
    <location>
        <begin position="676"/>
        <end position="693"/>
    </location>
</feature>
<protein>
    <submittedName>
        <fullName evidence="10">Uncharacterized protein</fullName>
    </submittedName>
</protein>
<comment type="subcellular location">
    <subcellularLocation>
        <location evidence="1">Nucleus inner membrane</location>
        <topology evidence="1">Multi-pass membrane protein</topology>
        <orientation evidence="1">Nucleoplasmic side</orientation>
    </subcellularLocation>
</comment>
<evidence type="ECO:0000256" key="9">
    <source>
        <dbReference type="SAM" id="SignalP"/>
    </source>
</evidence>
<dbReference type="STRING" id="3818.A0A445CSD4"/>
<feature type="chain" id="PRO_5019182566" evidence="9">
    <location>
        <begin position="24"/>
        <end position="900"/>
    </location>
</feature>
<dbReference type="GO" id="GO:0005637">
    <property type="term" value="C:nuclear inner membrane"/>
    <property type="evidence" value="ECO:0007669"/>
    <property type="project" value="UniProtKB-SubCell"/>
</dbReference>
<keyword evidence="5 8" id="KW-1133">Transmembrane helix</keyword>